<dbReference type="InterPro" id="IPR023118">
    <property type="entry name" value="YqaI_dom_sf"/>
</dbReference>
<gene>
    <name evidence="1" type="ORF">IK5_05378</name>
</gene>
<dbReference type="InterPro" id="IPR018474">
    <property type="entry name" value="Uncharacterised_Yqai"/>
</dbReference>
<evidence type="ECO:0000313" key="1">
    <source>
        <dbReference type="EMBL" id="EJR65650.1"/>
    </source>
</evidence>
<proteinExistence type="predicted"/>
<dbReference type="Pfam" id="PF09466">
    <property type="entry name" value="Yqai"/>
    <property type="match status" value="1"/>
</dbReference>
<accession>A0A9W5KSC5</accession>
<organism evidence="1 2">
    <name type="scientific">Bacillus cereus VD154</name>
    <dbReference type="NCBI Taxonomy" id="1053238"/>
    <lineage>
        <taxon>Bacteria</taxon>
        <taxon>Bacillati</taxon>
        <taxon>Bacillota</taxon>
        <taxon>Bacilli</taxon>
        <taxon>Bacillales</taxon>
        <taxon>Bacillaceae</taxon>
        <taxon>Bacillus</taxon>
        <taxon>Bacillus cereus group</taxon>
    </lineage>
</organism>
<dbReference type="EMBL" id="AHFG01000075">
    <property type="protein sequence ID" value="EJR65650.1"/>
    <property type="molecule type" value="Genomic_DNA"/>
</dbReference>
<dbReference type="SUPFAM" id="SSF160713">
    <property type="entry name" value="YqaI-like"/>
    <property type="match status" value="1"/>
</dbReference>
<dbReference type="AlphaFoldDB" id="A0A9W5KSC5"/>
<comment type="caution">
    <text evidence="1">The sequence shown here is derived from an EMBL/GenBank/DDBJ whole genome shotgun (WGS) entry which is preliminary data.</text>
</comment>
<name>A0A9W5KSC5_BACCE</name>
<dbReference type="Gene3D" id="3.30.40.30">
    <property type="entry name" value="YqaI domain"/>
    <property type="match status" value="1"/>
</dbReference>
<dbReference type="Proteomes" id="UP000006967">
    <property type="component" value="Unassembled WGS sequence"/>
</dbReference>
<protein>
    <submittedName>
        <fullName evidence="1">Uncharacterized protein</fullName>
    </submittedName>
</protein>
<evidence type="ECO:0000313" key="2">
    <source>
        <dbReference type="Proteomes" id="UP000006967"/>
    </source>
</evidence>
<sequence length="78" mass="8944">MIENPMVLHNGYGIRDLQEEEPIPFKDMCGSDVFLEDDVLVSPDGEILLRENAIPYLLSILGFQERKAGEWDEFTTKD</sequence>
<reference evidence="1 2" key="1">
    <citation type="submission" date="2012-04" db="EMBL/GenBank/DDBJ databases">
        <title>The Genome Sequence of Bacillus cereus VD154.</title>
        <authorList>
            <consortium name="The Broad Institute Genome Sequencing Platform"/>
            <consortium name="The Broad Institute Genome Sequencing Center for Infectious Disease"/>
            <person name="Feldgarden M."/>
            <person name="Van der Auwera G.A."/>
            <person name="Mahillon J."/>
            <person name="Duprez V."/>
            <person name="Timmery S."/>
            <person name="Mattelet C."/>
            <person name="Dierick K."/>
            <person name="Sun M."/>
            <person name="Yu Z."/>
            <person name="Zhu L."/>
            <person name="Hu X."/>
            <person name="Shank E.B."/>
            <person name="Swiecicka I."/>
            <person name="Hansen B.M."/>
            <person name="Andrup L."/>
            <person name="Young S.K."/>
            <person name="Zeng Q."/>
            <person name="Gargeya S."/>
            <person name="Fitzgerald M."/>
            <person name="Haas B."/>
            <person name="Abouelleil A."/>
            <person name="Alvarado L."/>
            <person name="Arachchi H.M."/>
            <person name="Berlin A."/>
            <person name="Chapman S.B."/>
            <person name="Goldberg J."/>
            <person name="Griggs A."/>
            <person name="Gujja S."/>
            <person name="Hansen M."/>
            <person name="Howarth C."/>
            <person name="Imamovic A."/>
            <person name="Larimer J."/>
            <person name="McCowen C."/>
            <person name="Montmayeur A."/>
            <person name="Murphy C."/>
            <person name="Neiman D."/>
            <person name="Pearson M."/>
            <person name="Priest M."/>
            <person name="Roberts A."/>
            <person name="Saif S."/>
            <person name="Shea T."/>
            <person name="Sisk P."/>
            <person name="Sykes S."/>
            <person name="Wortman J."/>
            <person name="Nusbaum C."/>
            <person name="Birren B."/>
        </authorList>
    </citation>
    <scope>NUCLEOTIDE SEQUENCE [LARGE SCALE GENOMIC DNA]</scope>
    <source>
        <strain evidence="1 2">VD154</strain>
    </source>
</reference>
<dbReference type="RefSeq" id="WP_000572112.1">
    <property type="nucleotide sequence ID" value="NZ_JH791884.1"/>
</dbReference>